<dbReference type="EMBL" id="BAAASL010000003">
    <property type="protein sequence ID" value="GAA2710596.1"/>
    <property type="molecule type" value="Genomic_DNA"/>
</dbReference>
<reference evidence="1 2" key="1">
    <citation type="journal article" date="2019" name="Int. J. Syst. Evol. Microbiol.">
        <title>The Global Catalogue of Microorganisms (GCM) 10K type strain sequencing project: providing services to taxonomists for standard genome sequencing and annotation.</title>
        <authorList>
            <consortium name="The Broad Institute Genomics Platform"/>
            <consortium name="The Broad Institute Genome Sequencing Center for Infectious Disease"/>
            <person name="Wu L."/>
            <person name="Ma J."/>
        </authorList>
    </citation>
    <scope>NUCLEOTIDE SEQUENCE [LARGE SCALE GENOMIC DNA]</scope>
    <source>
        <strain evidence="1 2">JCM 4542</strain>
    </source>
</reference>
<evidence type="ECO:0000313" key="1">
    <source>
        <dbReference type="EMBL" id="GAA2710596.1"/>
    </source>
</evidence>
<sequence>MGSPAGEEIVLRVVEWARARDDVRAVLRTGSRARRDGTADAVSDHDIELYTTDPQPYARSGDWAGAFGPVLVSVGLEGPWDNPARLVIFEDGTKADFQVVPVARLALMAEEGLDDLHARGYEVLHDPDGAAAALPAPTGRAPAPLPGAGEFSELCEEFWFEAAHLPRYLARGELWVAASRDRTTKELLETMIEWHALTRYGPGHDVWYGGTRMRQWAAPGIWERLPQTFGAFTVPDMLRAARATAGLFAELAGEVAAAHGFPYPDTAERAVRAALDALPQL</sequence>
<dbReference type="Gene3D" id="3.30.460.10">
    <property type="entry name" value="Beta Polymerase, domain 2"/>
    <property type="match status" value="1"/>
</dbReference>
<dbReference type="RefSeq" id="WP_344433541.1">
    <property type="nucleotide sequence ID" value="NZ_BAAASL010000003.1"/>
</dbReference>
<accession>A0ABN3TLA1</accession>
<name>A0ABN3TLA1_9ACTN</name>
<dbReference type="InterPro" id="IPR043519">
    <property type="entry name" value="NT_sf"/>
</dbReference>
<dbReference type="SUPFAM" id="SSF81301">
    <property type="entry name" value="Nucleotidyltransferase"/>
    <property type="match status" value="1"/>
</dbReference>
<comment type="caution">
    <text evidence="1">The sequence shown here is derived from an EMBL/GenBank/DDBJ whole genome shotgun (WGS) entry which is preliminary data.</text>
</comment>
<organism evidence="1 2">
    <name type="scientific">Streptomyces luteosporeus</name>
    <dbReference type="NCBI Taxonomy" id="173856"/>
    <lineage>
        <taxon>Bacteria</taxon>
        <taxon>Bacillati</taxon>
        <taxon>Actinomycetota</taxon>
        <taxon>Actinomycetes</taxon>
        <taxon>Kitasatosporales</taxon>
        <taxon>Streptomycetaceae</taxon>
        <taxon>Streptomyces</taxon>
    </lineage>
</organism>
<proteinExistence type="predicted"/>
<dbReference type="SUPFAM" id="SSF81631">
    <property type="entry name" value="PAP/OAS1 substrate-binding domain"/>
    <property type="match status" value="1"/>
</dbReference>
<protein>
    <submittedName>
        <fullName evidence="1">Aminoglycoside 6-adenylyltransferase</fullName>
    </submittedName>
</protein>
<dbReference type="Gene3D" id="1.20.120.330">
    <property type="entry name" value="Nucleotidyltransferases domain 2"/>
    <property type="match status" value="1"/>
</dbReference>
<keyword evidence="2" id="KW-1185">Reference proteome</keyword>
<dbReference type="InterPro" id="IPR007530">
    <property type="entry name" value="Aminoglycoside_adenylylTfrase"/>
</dbReference>
<gene>
    <name evidence="1" type="ORF">GCM10010315_10740</name>
</gene>
<dbReference type="Proteomes" id="UP001500886">
    <property type="component" value="Unassembled WGS sequence"/>
</dbReference>
<evidence type="ECO:0000313" key="2">
    <source>
        <dbReference type="Proteomes" id="UP001500886"/>
    </source>
</evidence>
<dbReference type="Pfam" id="PF04439">
    <property type="entry name" value="Adenyl_transf"/>
    <property type="match status" value="1"/>
</dbReference>